<dbReference type="EMBL" id="NEVL01000003">
    <property type="protein sequence ID" value="OZI36405.1"/>
    <property type="molecule type" value="Genomic_DNA"/>
</dbReference>
<dbReference type="OrthoDB" id="8781600at2"/>
<evidence type="ECO:0000313" key="1">
    <source>
        <dbReference type="EMBL" id="OZI36405.1"/>
    </source>
</evidence>
<organism evidence="1 2">
    <name type="scientific">Bordetella genomosp. 1</name>
    <dbReference type="NCBI Taxonomy" id="1395607"/>
    <lineage>
        <taxon>Bacteria</taxon>
        <taxon>Pseudomonadati</taxon>
        <taxon>Pseudomonadota</taxon>
        <taxon>Betaproteobacteria</taxon>
        <taxon>Burkholderiales</taxon>
        <taxon>Alcaligenaceae</taxon>
        <taxon>Bordetella</taxon>
    </lineage>
</organism>
<sequence>MNTTVFFSATTGGFYPGAPYGKVGDEVEISAEQHATLIAGQASGRLIVLDERGFPVLGDPPPLSLAQQEQLRIVAVQQVLDTAARNQRYASLADAISYADESSVPRYQAEGLAFRAWRSRVWAHCHDVFDRVNAGTITMPSVATLISSLPALQLPQA</sequence>
<evidence type="ECO:0008006" key="3">
    <source>
        <dbReference type="Google" id="ProtNLM"/>
    </source>
</evidence>
<dbReference type="AlphaFoldDB" id="A0A261SGW5"/>
<reference evidence="1 2" key="1">
    <citation type="submission" date="2017-05" db="EMBL/GenBank/DDBJ databases">
        <title>Complete and WGS of Bordetella genogroups.</title>
        <authorList>
            <person name="Spilker T."/>
            <person name="LiPuma J."/>
        </authorList>
    </citation>
    <scope>NUCLEOTIDE SEQUENCE [LARGE SCALE GENOMIC DNA]</scope>
    <source>
        <strain evidence="1 2">AU17610</strain>
    </source>
</reference>
<dbReference type="Proteomes" id="UP000217005">
    <property type="component" value="Unassembled WGS sequence"/>
</dbReference>
<dbReference type="RefSeq" id="WP_094827211.1">
    <property type="nucleotide sequence ID" value="NZ_NEVL01000003.1"/>
</dbReference>
<gene>
    <name evidence="1" type="ORF">CEG14_15515</name>
</gene>
<proteinExistence type="predicted"/>
<evidence type="ECO:0000313" key="2">
    <source>
        <dbReference type="Proteomes" id="UP000217005"/>
    </source>
</evidence>
<name>A0A261SGW5_9BORD</name>
<accession>A0A261SGW5</accession>
<protein>
    <recommendedName>
        <fullName evidence="3">Phage tail protein</fullName>
    </recommendedName>
</protein>
<comment type="caution">
    <text evidence="1">The sequence shown here is derived from an EMBL/GenBank/DDBJ whole genome shotgun (WGS) entry which is preliminary data.</text>
</comment>